<protein>
    <submittedName>
        <fullName evidence="1">Uncharacterized protein</fullName>
    </submittedName>
</protein>
<dbReference type="RefSeq" id="WP_326928605.1">
    <property type="nucleotide sequence ID" value="NZ_CP123443.1"/>
</dbReference>
<organism evidence="1 2">
    <name type="scientific">Candidatus Haliotispira prima</name>
    <dbReference type="NCBI Taxonomy" id="3034016"/>
    <lineage>
        <taxon>Bacteria</taxon>
        <taxon>Pseudomonadati</taxon>
        <taxon>Spirochaetota</taxon>
        <taxon>Spirochaetia</taxon>
        <taxon>Spirochaetales</taxon>
        <taxon>Spirochaetaceae</taxon>
        <taxon>Candidatus Haliotispira</taxon>
    </lineage>
</organism>
<dbReference type="EMBL" id="CP123443">
    <property type="protein sequence ID" value="WGK70394.1"/>
    <property type="molecule type" value="Genomic_DNA"/>
</dbReference>
<gene>
    <name evidence="1" type="ORF">P0082_05900</name>
</gene>
<evidence type="ECO:0000313" key="2">
    <source>
        <dbReference type="Proteomes" id="UP001228690"/>
    </source>
</evidence>
<keyword evidence="2" id="KW-1185">Reference proteome</keyword>
<dbReference type="Proteomes" id="UP001228690">
    <property type="component" value="Chromosome"/>
</dbReference>
<evidence type="ECO:0000313" key="1">
    <source>
        <dbReference type="EMBL" id="WGK70394.1"/>
    </source>
</evidence>
<reference evidence="1 2" key="1">
    <citation type="submission" date="2023-04" db="EMBL/GenBank/DDBJ databases">
        <title>Spirochaete genome identified in red abalone sample constitutes a novel genus.</title>
        <authorList>
            <person name="Sharma S.P."/>
            <person name="Purcell C.M."/>
            <person name="Hyde J.R."/>
            <person name="Severin A.J."/>
        </authorList>
    </citation>
    <scope>NUCLEOTIDE SEQUENCE [LARGE SCALE GENOMIC DNA]</scope>
    <source>
        <strain evidence="1 2">SP-2023</strain>
    </source>
</reference>
<sequence length="1178" mass="133274">MAAEKKLSNPFSTGGGGAHFEAHVQSCYVVLMLTGGYSPCLPCGPISKIKLQGKIDGFHTDDFIVFVKDPNNGEDGEERKLLGQVKHSISITQNSPEFGEVMQAAWSDFNNGKVFTKGKDRIALITGPLSATDTKNVQWLLDQAKRTKDVDEFFRYVEQANFGPSDRSKKLDVIRHHLAAANGGNKISDDELYDFLRHFYLLGYDLGREHGFVLSLLYSHISQFPQQDHRWVWSRIVDIVQIRNQNAGTITPDNLPEDLLEVFRQKAGKKMPEEFKESSKTDWAQSHYTDVLSLALLVGSWDENNESDVKALTEILGADYDVWSKEKKNILHLADSPVTLNNGVWKVVNRTKLLNLLGSRILDQNLDTFKSLAVRVLREADPAFELPIEQWHFANIYGKVWNHSYALRKGIAEGLALIGSFPEVFNHCSQEKAESTCVLALREILFDADWVRWGSLDRLLPTIAEAAPGGFLGAVEQALDLRLCPYDELFSLEGKDLLGGNYLTGLLWALEGLAWDEQCLVRVCVVLGRLAGHDPGGQWVNRPSNSLATILLPWLPQTLASVDKRKVAVRTLLTECPDVAWKLIIQLLPGQLRIPLYSHKPSWRKVIPDDWEEGVTHGEYLEEVSSYAELAVSAAGYNTSRLSALVDHFGKLPQPALDQLIEILASQPISELAEEQRLPIWDHLRKLINKHRRFSDAEWVLANKWIVRIEALTEQLAPNDPFNLYQHLFNDNDFDLYDEDGDSEGQQKKLIARRKTAISKIFEQQGVEGVICFAESVALPYLVGHTLGMIGEDVFEETFLPHFLDTEDMNHKALVGGFIPGRYYVKNWAWCDSIDKSEWTPAQIGQFLACLPCTKETWGRASEWLQHHENEYWTGVPNYFYQDGDDITIPAEKFLKYGRPHAAIDTMLCSKQPMDTNLCVRVLNAAASSNESDDAMKEYQIVKLIKFLQADPSVNEDDLFQLEWIYLLLLTDDNGAGPQLLERRLANDPEFFCEVIQRIYRSKNTDQPPEEPSEESEAFITMAFRLFGMWKKPPGTQEDGTFSEEHFSDWLRRVKELCTESGHLEVALISIGEVLTYVPADPNGLWIHRAVAAALNDREAEHIRRGFSRGIFDSRGVFYSVDPSGGQERALAAKFRAKAEAVENEGFQRFAVTMKGVADRYERDAVRTIAEESRYIDE</sequence>
<accession>A0ABY8MK28</accession>
<name>A0ABY8MK28_9SPIO</name>
<proteinExistence type="predicted"/>